<dbReference type="InterPro" id="IPR027558">
    <property type="entry name" value="Pre_pil_HX9DG_C"/>
</dbReference>
<dbReference type="KEGG" id="pbs:Plabr_2960"/>
<dbReference type="Pfam" id="PF07596">
    <property type="entry name" value="SBP_bac_10"/>
    <property type="match status" value="1"/>
</dbReference>
<keyword evidence="3" id="KW-1185">Reference proteome</keyword>
<dbReference type="OrthoDB" id="255848at2"/>
<dbReference type="Gene3D" id="3.30.700.10">
    <property type="entry name" value="Glycoprotein, Type 4 Pilin"/>
    <property type="match status" value="1"/>
</dbReference>
<feature type="domain" description="DUF1559" evidence="1">
    <location>
        <begin position="29"/>
        <end position="318"/>
    </location>
</feature>
<organism evidence="2 3">
    <name type="scientific">Rubinisphaera brasiliensis (strain ATCC 49424 / DSM 5305 / JCM 21570 / IAM 15109 / NBRC 103401 / IFAM 1448)</name>
    <name type="common">Planctomyces brasiliensis</name>
    <dbReference type="NCBI Taxonomy" id="756272"/>
    <lineage>
        <taxon>Bacteria</taxon>
        <taxon>Pseudomonadati</taxon>
        <taxon>Planctomycetota</taxon>
        <taxon>Planctomycetia</taxon>
        <taxon>Planctomycetales</taxon>
        <taxon>Planctomycetaceae</taxon>
        <taxon>Rubinisphaera</taxon>
    </lineage>
</organism>
<reference evidence="3" key="1">
    <citation type="submission" date="2011-02" db="EMBL/GenBank/DDBJ databases">
        <title>The complete genome of Planctomyces brasiliensis DSM 5305.</title>
        <authorList>
            <person name="Lucas S."/>
            <person name="Copeland A."/>
            <person name="Lapidus A."/>
            <person name="Bruce D."/>
            <person name="Goodwin L."/>
            <person name="Pitluck S."/>
            <person name="Kyrpides N."/>
            <person name="Mavromatis K."/>
            <person name="Pagani I."/>
            <person name="Ivanova N."/>
            <person name="Ovchinnikova G."/>
            <person name="Lu M."/>
            <person name="Detter J.C."/>
            <person name="Han C."/>
            <person name="Land M."/>
            <person name="Hauser L."/>
            <person name="Markowitz V."/>
            <person name="Cheng J.-F."/>
            <person name="Hugenholtz P."/>
            <person name="Woyke T."/>
            <person name="Wu D."/>
            <person name="Tindall B."/>
            <person name="Pomrenke H.G."/>
            <person name="Brambilla E."/>
            <person name="Klenk H.-P."/>
            <person name="Eisen J.A."/>
        </authorList>
    </citation>
    <scope>NUCLEOTIDE SEQUENCE [LARGE SCALE GENOMIC DNA]</scope>
    <source>
        <strain evidence="3">ATCC 49424 / DSM 5305 / JCM 21570 / NBRC 103401 / IFAM 1448</strain>
    </source>
</reference>
<protein>
    <recommendedName>
        <fullName evidence="1">DUF1559 domain-containing protein</fullName>
    </recommendedName>
</protein>
<dbReference type="InterPro" id="IPR011453">
    <property type="entry name" value="DUF1559"/>
</dbReference>
<dbReference type="RefSeq" id="WP_013629279.1">
    <property type="nucleotide sequence ID" value="NC_015174.1"/>
</dbReference>
<dbReference type="PANTHER" id="PTHR30093">
    <property type="entry name" value="GENERAL SECRETION PATHWAY PROTEIN G"/>
    <property type="match status" value="1"/>
</dbReference>
<dbReference type="eggNOG" id="COG2165">
    <property type="taxonomic scope" value="Bacteria"/>
</dbReference>
<dbReference type="SUPFAM" id="SSF54523">
    <property type="entry name" value="Pili subunits"/>
    <property type="match status" value="1"/>
</dbReference>
<gene>
    <name evidence="2" type="ordered locus">Plabr_2960</name>
</gene>
<dbReference type="PROSITE" id="PS00409">
    <property type="entry name" value="PROKAR_NTER_METHYL"/>
    <property type="match status" value="1"/>
</dbReference>
<dbReference type="HOGENOM" id="CLU_041661_0_0_0"/>
<dbReference type="Proteomes" id="UP000006860">
    <property type="component" value="Chromosome"/>
</dbReference>
<dbReference type="STRING" id="756272.Plabr_2960"/>
<dbReference type="PANTHER" id="PTHR30093:SF2">
    <property type="entry name" value="TYPE II SECRETION SYSTEM PROTEIN H"/>
    <property type="match status" value="1"/>
</dbReference>
<name>F0SGF9_RUBBR</name>
<proteinExistence type="predicted"/>
<evidence type="ECO:0000313" key="3">
    <source>
        <dbReference type="Proteomes" id="UP000006860"/>
    </source>
</evidence>
<accession>F0SGF9</accession>
<dbReference type="NCBIfam" id="TIGR04294">
    <property type="entry name" value="pre_pil_HX9DG"/>
    <property type="match status" value="1"/>
</dbReference>
<sequence length="346" mass="36823">MRRGFTLIELLVVIAIIAILVALLLPAVQQAREAARRSQCKNNLKQIGLALHNYHDVHLTFPPGYVDTQSNISGTTIPHNPNSTNGVWAWSTMLLPFIEQGPTFDLMDPGSVGIDTLLAEAYPVSPAVQTARGRALLNTVPIFRCPSDPAPQMNDQRVFVAGPPKQTLPTSSYVASNSNWTPANGAASSGTDGRDGATGLFFRNSKRSFRDLTDGSSNILMIGERSWKRGTTNPHSGLLYAIPGLGAYTPSATTLTARTASELNRVAISGALAGAITRINEGTSTITGHNGYSSAHAGGSQFLMGDGSVRFLSENIAHEVSTSAVEPESVFELLISINDGYPIGEF</sequence>
<dbReference type="AlphaFoldDB" id="F0SGF9"/>
<dbReference type="InterPro" id="IPR012902">
    <property type="entry name" value="N_methyl_site"/>
</dbReference>
<dbReference type="Pfam" id="PF07963">
    <property type="entry name" value="N_methyl"/>
    <property type="match status" value="1"/>
</dbReference>
<evidence type="ECO:0000313" key="2">
    <source>
        <dbReference type="EMBL" id="ADY60558.1"/>
    </source>
</evidence>
<dbReference type="NCBIfam" id="TIGR02532">
    <property type="entry name" value="IV_pilin_GFxxxE"/>
    <property type="match status" value="1"/>
</dbReference>
<dbReference type="EMBL" id="CP002546">
    <property type="protein sequence ID" value="ADY60558.1"/>
    <property type="molecule type" value="Genomic_DNA"/>
</dbReference>
<dbReference type="InterPro" id="IPR045584">
    <property type="entry name" value="Pilin-like"/>
</dbReference>
<evidence type="ECO:0000259" key="1">
    <source>
        <dbReference type="Pfam" id="PF07596"/>
    </source>
</evidence>